<name>A0AAX6HHW3_IRIPA</name>
<reference evidence="3" key="1">
    <citation type="journal article" date="2023" name="GigaByte">
        <title>Genome assembly of the bearded iris, Iris pallida Lam.</title>
        <authorList>
            <person name="Bruccoleri R.E."/>
            <person name="Oakeley E.J."/>
            <person name="Faust A.M.E."/>
            <person name="Altorfer M."/>
            <person name="Dessus-Babus S."/>
            <person name="Burckhardt D."/>
            <person name="Oertli M."/>
            <person name="Naumann U."/>
            <person name="Petersen F."/>
            <person name="Wong J."/>
        </authorList>
    </citation>
    <scope>NUCLEOTIDE SEQUENCE</scope>
    <source>
        <strain evidence="3">GSM-AAB239-AS_SAM_17_03QT</strain>
    </source>
</reference>
<feature type="compositionally biased region" description="Low complexity" evidence="1">
    <location>
        <begin position="23"/>
        <end position="36"/>
    </location>
</feature>
<sequence length="94" mass="9733">MASQLASASAVMTSLPHFSGLRAQSSSAASMASGSSRNQAAGAGGSRCTLRRLHRLFHKSHNGDHNKPDALCRTVRVGSIGKQEGDGRAEARGT</sequence>
<organism evidence="3 4">
    <name type="scientific">Iris pallida</name>
    <name type="common">Sweet iris</name>
    <dbReference type="NCBI Taxonomy" id="29817"/>
    <lineage>
        <taxon>Eukaryota</taxon>
        <taxon>Viridiplantae</taxon>
        <taxon>Streptophyta</taxon>
        <taxon>Embryophyta</taxon>
        <taxon>Tracheophyta</taxon>
        <taxon>Spermatophyta</taxon>
        <taxon>Magnoliopsida</taxon>
        <taxon>Liliopsida</taxon>
        <taxon>Asparagales</taxon>
        <taxon>Iridaceae</taxon>
        <taxon>Iridoideae</taxon>
        <taxon>Irideae</taxon>
        <taxon>Iris</taxon>
    </lineage>
</organism>
<accession>A0AAX6HHW3</accession>
<dbReference type="AlphaFoldDB" id="A0AAX6HHW3"/>
<evidence type="ECO:0000313" key="2">
    <source>
        <dbReference type="EMBL" id="KAJ6811362.1"/>
    </source>
</evidence>
<dbReference type="Proteomes" id="UP001140949">
    <property type="component" value="Unassembled WGS sequence"/>
</dbReference>
<feature type="region of interest" description="Disordered" evidence="1">
    <location>
        <begin position="22"/>
        <end position="47"/>
    </location>
</feature>
<evidence type="ECO:0000313" key="4">
    <source>
        <dbReference type="Proteomes" id="UP001140949"/>
    </source>
</evidence>
<evidence type="ECO:0000256" key="1">
    <source>
        <dbReference type="SAM" id="MobiDB-lite"/>
    </source>
</evidence>
<gene>
    <name evidence="2" type="ORF">M6B38_154145</name>
    <name evidence="3" type="ORF">M6B38_312985</name>
</gene>
<evidence type="ECO:0000313" key="3">
    <source>
        <dbReference type="EMBL" id="KAJ6840161.1"/>
    </source>
</evidence>
<dbReference type="EMBL" id="JANAVB010009596">
    <property type="protein sequence ID" value="KAJ6840161.1"/>
    <property type="molecule type" value="Genomic_DNA"/>
</dbReference>
<proteinExistence type="predicted"/>
<reference evidence="3" key="2">
    <citation type="submission" date="2023-04" db="EMBL/GenBank/DDBJ databases">
        <authorList>
            <person name="Bruccoleri R.E."/>
            <person name="Oakeley E.J."/>
            <person name="Faust A.-M."/>
            <person name="Dessus-Babus S."/>
            <person name="Altorfer M."/>
            <person name="Burckhardt D."/>
            <person name="Oertli M."/>
            <person name="Naumann U."/>
            <person name="Petersen F."/>
            <person name="Wong J."/>
        </authorList>
    </citation>
    <scope>NUCLEOTIDE SEQUENCE</scope>
    <source>
        <strain evidence="3">GSM-AAB239-AS_SAM_17_03QT</strain>
        <tissue evidence="3">Leaf</tissue>
    </source>
</reference>
<comment type="caution">
    <text evidence="3">The sequence shown here is derived from an EMBL/GenBank/DDBJ whole genome shotgun (WGS) entry which is preliminary data.</text>
</comment>
<keyword evidence="4" id="KW-1185">Reference proteome</keyword>
<protein>
    <submittedName>
        <fullName evidence="3">Photosystem I reaction center subunit psaK, chloroplastic</fullName>
    </submittedName>
</protein>
<dbReference type="EMBL" id="JANAVB010031655">
    <property type="protein sequence ID" value="KAJ6811362.1"/>
    <property type="molecule type" value="Genomic_DNA"/>
</dbReference>